<evidence type="ECO:0000259" key="1">
    <source>
        <dbReference type="Pfam" id="PF00370"/>
    </source>
</evidence>
<evidence type="ECO:0000313" key="4">
    <source>
        <dbReference type="Proteomes" id="UP000197065"/>
    </source>
</evidence>
<dbReference type="GO" id="GO:0005975">
    <property type="term" value="P:carbohydrate metabolic process"/>
    <property type="evidence" value="ECO:0007669"/>
    <property type="project" value="InterPro"/>
</dbReference>
<dbReference type="SUPFAM" id="SSF53067">
    <property type="entry name" value="Actin-like ATPase domain"/>
    <property type="match status" value="2"/>
</dbReference>
<dbReference type="CDD" id="cd07772">
    <property type="entry name" value="ASKHA_NBD_FGGY_NaCK-like"/>
    <property type="match status" value="1"/>
</dbReference>
<dbReference type="Pfam" id="PF21546">
    <property type="entry name" value="FGGY_C_2"/>
    <property type="match status" value="1"/>
</dbReference>
<gene>
    <name evidence="3" type="ORF">SAMN07250955_11668</name>
</gene>
<feature type="domain" description="Carbohydrate kinase FGGY N-terminal" evidence="1">
    <location>
        <begin position="132"/>
        <end position="235"/>
    </location>
</feature>
<protein>
    <submittedName>
        <fullName evidence="3">Sugar (Pentulose or hexulose) kinase</fullName>
    </submittedName>
</protein>
<dbReference type="RefSeq" id="WP_088562728.1">
    <property type="nucleotide sequence ID" value="NZ_FYEH01000016.1"/>
</dbReference>
<dbReference type="InterPro" id="IPR043129">
    <property type="entry name" value="ATPase_NBD"/>
</dbReference>
<keyword evidence="3" id="KW-0808">Transferase</keyword>
<accession>A0A212RXJ1</accession>
<dbReference type="AlphaFoldDB" id="A0A212RXJ1"/>
<keyword evidence="3" id="KW-0418">Kinase</keyword>
<evidence type="ECO:0000313" key="3">
    <source>
        <dbReference type="EMBL" id="SNB77366.1"/>
    </source>
</evidence>
<evidence type="ECO:0000259" key="2">
    <source>
        <dbReference type="Pfam" id="PF21546"/>
    </source>
</evidence>
<dbReference type="Gene3D" id="3.30.420.40">
    <property type="match status" value="2"/>
</dbReference>
<feature type="domain" description="Carbohydrate kinase FGGY C-terminal" evidence="2">
    <location>
        <begin position="248"/>
        <end position="424"/>
    </location>
</feature>
<proteinExistence type="predicted"/>
<organism evidence="3 4">
    <name type="scientific">Arboricoccus pini</name>
    <dbReference type="NCBI Taxonomy" id="1963835"/>
    <lineage>
        <taxon>Bacteria</taxon>
        <taxon>Pseudomonadati</taxon>
        <taxon>Pseudomonadota</taxon>
        <taxon>Alphaproteobacteria</taxon>
        <taxon>Geminicoccales</taxon>
        <taxon>Geminicoccaceae</taxon>
        <taxon>Arboricoccus</taxon>
    </lineage>
</organism>
<sequence length="461" mass="49335">MSLLAVLDIGKTNARLALLKAENGEEVWSIQRANGQGRQGVFRELDVAGLEAWLLEGLAGLPMKEEIRTIVPVAHGAGLALLAADGTLLAAPDYEDPVFDEVAKAYRDIRDPFAVTLSPDLPLGLNLGRQLFFMQTRLPELFARAATCLTWAQYWTFRLSGVRAIEPTSLGAHSDLWDPRHRRLAPIVARQGWARLMPPLISATEPAGRLRPELAARTGLPADIQVMGGIHDSNASYWRHRAVRPADERFAVVSTGTWIIALCAGADLGRLQEARDMLANVDASGRPTAATRFMGGREYAAVAGADGLEAKPDAAALERLVAAGIMALPSFSPTGGPFAGCKGRIVGAQDLSPVERATLATLYTALLTDVDLDLLDQEGEIVLEGLFAQNPLFASILATLRPKDRVSRSPDKAGTLGGAWLLATGVTDHAPRLEPASPLAMPGLVAYRALWRTRAEAASQG</sequence>
<dbReference type="GO" id="GO:0016301">
    <property type="term" value="F:kinase activity"/>
    <property type="evidence" value="ECO:0007669"/>
    <property type="project" value="UniProtKB-KW"/>
</dbReference>
<dbReference type="InterPro" id="IPR018484">
    <property type="entry name" value="FGGY_N"/>
</dbReference>
<dbReference type="InterPro" id="IPR049382">
    <property type="entry name" value="FGGY_C_2"/>
</dbReference>
<dbReference type="Pfam" id="PF00370">
    <property type="entry name" value="FGGY_N"/>
    <property type="match status" value="1"/>
</dbReference>
<dbReference type="Proteomes" id="UP000197065">
    <property type="component" value="Unassembled WGS sequence"/>
</dbReference>
<dbReference type="EMBL" id="FYEH01000016">
    <property type="protein sequence ID" value="SNB77366.1"/>
    <property type="molecule type" value="Genomic_DNA"/>
</dbReference>
<reference evidence="3 4" key="1">
    <citation type="submission" date="2017-06" db="EMBL/GenBank/DDBJ databases">
        <authorList>
            <person name="Kim H.J."/>
            <person name="Triplett B.A."/>
        </authorList>
    </citation>
    <scope>NUCLEOTIDE SEQUENCE [LARGE SCALE GENOMIC DNA]</scope>
    <source>
        <strain evidence="3 4">B29T1</strain>
    </source>
</reference>
<dbReference type="OrthoDB" id="9786272at2"/>
<keyword evidence="4" id="KW-1185">Reference proteome</keyword>
<name>A0A212RXJ1_9PROT</name>